<dbReference type="OrthoDB" id="6401570at2"/>
<dbReference type="Pfam" id="PF11008">
    <property type="entry name" value="DUF2846"/>
    <property type="match status" value="1"/>
</dbReference>
<dbReference type="PROSITE" id="PS51257">
    <property type="entry name" value="PROKAR_LIPOPROTEIN"/>
    <property type="match status" value="1"/>
</dbReference>
<keyword evidence="4" id="KW-1185">Reference proteome</keyword>
<reference evidence="3 4" key="1">
    <citation type="submission" date="2019-04" db="EMBL/GenBank/DDBJ databases">
        <authorList>
            <person name="Li M."/>
        </authorList>
    </citation>
    <scope>NUCLEOTIDE SEQUENCE [LARGE SCALE GENOMIC DNA]</scope>
    <source>
        <strain evidence="3 4">LAM1902</strain>
    </source>
</reference>
<dbReference type="RefSeq" id="WP_138525790.1">
    <property type="nucleotide sequence ID" value="NZ_JAOCBK010000002.1"/>
</dbReference>
<protein>
    <submittedName>
        <fullName evidence="3">DUF2846 domain-containing protein</fullName>
    </submittedName>
</protein>
<evidence type="ECO:0000256" key="1">
    <source>
        <dbReference type="SAM" id="SignalP"/>
    </source>
</evidence>
<feature type="chain" id="PRO_5024378324" evidence="1">
    <location>
        <begin position="24"/>
        <end position="159"/>
    </location>
</feature>
<gene>
    <name evidence="3" type="ORF">FAS41_23420</name>
</gene>
<sequence length="159" mass="17736">MHFHRVLLLIGTMLLASCTTLHSGESFKEPAATRSDAALVYVYRKGIPPLWRDPTLLIDDREVSEIKNKSFTYFYLAEGTHKIATKWAIDLFPLNMNGTLDVKNGEVYYLRLGGGMMFFPGVHGLSTSVSSNLSQVSADAGMSEIKECMYIENQVPAIR</sequence>
<dbReference type="Proteomes" id="UP000306635">
    <property type="component" value="Unassembled WGS sequence"/>
</dbReference>
<proteinExistence type="predicted"/>
<accession>A0A5R9QQG0</accession>
<dbReference type="AlphaFoldDB" id="A0A5R9QQG0"/>
<feature type="signal peptide" evidence="1">
    <location>
        <begin position="1"/>
        <end position="23"/>
    </location>
</feature>
<dbReference type="InterPro" id="IPR022548">
    <property type="entry name" value="DUF2846"/>
</dbReference>
<evidence type="ECO:0000313" key="3">
    <source>
        <dbReference type="EMBL" id="TLX72028.1"/>
    </source>
</evidence>
<keyword evidence="1" id="KW-0732">Signal</keyword>
<evidence type="ECO:0000313" key="4">
    <source>
        <dbReference type="Proteomes" id="UP000306635"/>
    </source>
</evidence>
<dbReference type="EMBL" id="SWDV01000036">
    <property type="protein sequence ID" value="TLX72028.1"/>
    <property type="molecule type" value="Genomic_DNA"/>
</dbReference>
<comment type="caution">
    <text evidence="3">The sequence shown here is derived from an EMBL/GenBank/DDBJ whole genome shotgun (WGS) entry which is preliminary data.</text>
</comment>
<evidence type="ECO:0000259" key="2">
    <source>
        <dbReference type="Pfam" id="PF11008"/>
    </source>
</evidence>
<feature type="domain" description="DUF2846" evidence="2">
    <location>
        <begin position="35"/>
        <end position="112"/>
    </location>
</feature>
<name>A0A5R9QQG0_9PSED</name>
<organism evidence="3 4">
    <name type="scientific">Pseudomonas nicosulfuronedens</name>
    <dbReference type="NCBI Taxonomy" id="2571105"/>
    <lineage>
        <taxon>Bacteria</taxon>
        <taxon>Pseudomonadati</taxon>
        <taxon>Pseudomonadota</taxon>
        <taxon>Gammaproteobacteria</taxon>
        <taxon>Pseudomonadales</taxon>
        <taxon>Pseudomonadaceae</taxon>
        <taxon>Pseudomonas</taxon>
    </lineage>
</organism>